<organism evidence="1 2">
    <name type="scientific">Caerostris extrusa</name>
    <name type="common">Bark spider</name>
    <name type="synonym">Caerostris bankana</name>
    <dbReference type="NCBI Taxonomy" id="172846"/>
    <lineage>
        <taxon>Eukaryota</taxon>
        <taxon>Metazoa</taxon>
        <taxon>Ecdysozoa</taxon>
        <taxon>Arthropoda</taxon>
        <taxon>Chelicerata</taxon>
        <taxon>Arachnida</taxon>
        <taxon>Araneae</taxon>
        <taxon>Araneomorphae</taxon>
        <taxon>Entelegynae</taxon>
        <taxon>Araneoidea</taxon>
        <taxon>Araneidae</taxon>
        <taxon>Caerostris</taxon>
    </lineage>
</organism>
<name>A0AAV4WXV8_CAEEX</name>
<gene>
    <name evidence="1" type="ORF">CEXT_14531</name>
</gene>
<protein>
    <recommendedName>
        <fullName evidence="3">MATH domain-containing protein</fullName>
    </recommendedName>
</protein>
<proteinExistence type="predicted"/>
<reference evidence="1 2" key="1">
    <citation type="submission" date="2021-06" db="EMBL/GenBank/DDBJ databases">
        <title>Caerostris extrusa draft genome.</title>
        <authorList>
            <person name="Kono N."/>
            <person name="Arakawa K."/>
        </authorList>
    </citation>
    <scope>NUCLEOTIDE SEQUENCE [LARGE SCALE GENOMIC DNA]</scope>
</reference>
<comment type="caution">
    <text evidence="1">The sequence shown here is derived from an EMBL/GenBank/DDBJ whole genome shotgun (WGS) entry which is preliminary data.</text>
</comment>
<sequence>MAEQCDDVVRKGYTLLWYIQNFKADADILLQADEFASWFNPFEVPSLGNNSNWLLGITMYECGEFLEFDLKRDESDDTPVDIELSLLSSDGSSLLTKQITSTTQSVFEFEEFAEKDDVLVKRKQEFLNSDILTLRCRIWPTGKEIEKSELCITQSELHPKSGCFFPDSGKLQLFESGRE</sequence>
<dbReference type="Proteomes" id="UP001054945">
    <property type="component" value="Unassembled WGS sequence"/>
</dbReference>
<accession>A0AAV4WXV8</accession>
<evidence type="ECO:0000313" key="2">
    <source>
        <dbReference type="Proteomes" id="UP001054945"/>
    </source>
</evidence>
<keyword evidence="2" id="KW-1185">Reference proteome</keyword>
<dbReference type="AlphaFoldDB" id="A0AAV4WXV8"/>
<dbReference type="SUPFAM" id="SSF49599">
    <property type="entry name" value="TRAF domain-like"/>
    <property type="match status" value="1"/>
</dbReference>
<evidence type="ECO:0000313" key="1">
    <source>
        <dbReference type="EMBL" id="GIY87148.1"/>
    </source>
</evidence>
<dbReference type="EMBL" id="BPLR01016894">
    <property type="protein sequence ID" value="GIY87148.1"/>
    <property type="molecule type" value="Genomic_DNA"/>
</dbReference>
<evidence type="ECO:0008006" key="3">
    <source>
        <dbReference type="Google" id="ProtNLM"/>
    </source>
</evidence>